<keyword evidence="2" id="KW-1003">Cell membrane</keyword>
<evidence type="ECO:0000313" key="7">
    <source>
        <dbReference type="EMBL" id="MFC5395848.1"/>
    </source>
</evidence>
<gene>
    <name evidence="7" type="ORF">ACFPPC_24745</name>
</gene>
<evidence type="ECO:0000256" key="1">
    <source>
        <dbReference type="ARBA" id="ARBA00004651"/>
    </source>
</evidence>
<dbReference type="Proteomes" id="UP001596104">
    <property type="component" value="Unassembled WGS sequence"/>
</dbReference>
<dbReference type="RefSeq" id="WP_377011983.1">
    <property type="nucleotide sequence ID" value="NZ_JBHSLV010000055.1"/>
</dbReference>
<protein>
    <submittedName>
        <fullName evidence="7">LysE family translocator</fullName>
    </submittedName>
</protein>
<keyword evidence="4 6" id="KW-1133">Transmembrane helix</keyword>
<dbReference type="EMBL" id="JBHSLV010000055">
    <property type="protein sequence ID" value="MFC5395848.1"/>
    <property type="molecule type" value="Genomic_DNA"/>
</dbReference>
<dbReference type="InterPro" id="IPR001123">
    <property type="entry name" value="LeuE-type"/>
</dbReference>
<sequence>MTLASFLAYVGVAALVICTPGPDTALTIRNTLLGGRAGGLLTAFGVATGLSIWALATSLGLVALLVASEPVFRAIQYVGAAYLIWLGVMALREAFRRQGQASSAAPELLPPRRLAPATAYRQGLVSNLGNPKIAVFFASLLPQFAATSGSFTTLFLLGLVFAAMTLFWLSAYALVVAKAGDVLRRSQVRRVIEAVTGGLLLALGLRIAAEQR</sequence>
<comment type="subcellular location">
    <subcellularLocation>
        <location evidence="1">Cell membrane</location>
        <topology evidence="1">Multi-pass membrane protein</topology>
    </subcellularLocation>
</comment>
<keyword evidence="5 6" id="KW-0472">Membrane</keyword>
<proteinExistence type="predicted"/>
<evidence type="ECO:0000256" key="5">
    <source>
        <dbReference type="ARBA" id="ARBA00023136"/>
    </source>
</evidence>
<evidence type="ECO:0000256" key="2">
    <source>
        <dbReference type="ARBA" id="ARBA00022475"/>
    </source>
</evidence>
<keyword evidence="8" id="KW-1185">Reference proteome</keyword>
<dbReference type="PANTHER" id="PTHR30086">
    <property type="entry name" value="ARGININE EXPORTER PROTEIN ARGO"/>
    <property type="match status" value="1"/>
</dbReference>
<accession>A0ABW0HHN7</accession>
<evidence type="ECO:0000256" key="4">
    <source>
        <dbReference type="ARBA" id="ARBA00022989"/>
    </source>
</evidence>
<reference evidence="8" key="1">
    <citation type="journal article" date="2019" name="Int. J. Syst. Evol. Microbiol.">
        <title>The Global Catalogue of Microorganisms (GCM) 10K type strain sequencing project: providing services to taxonomists for standard genome sequencing and annotation.</title>
        <authorList>
            <consortium name="The Broad Institute Genomics Platform"/>
            <consortium name="The Broad Institute Genome Sequencing Center for Infectious Disease"/>
            <person name="Wu L."/>
            <person name="Ma J."/>
        </authorList>
    </citation>
    <scope>NUCLEOTIDE SEQUENCE [LARGE SCALE GENOMIC DNA]</scope>
    <source>
        <strain evidence="8">CGMCC 1.16326</strain>
    </source>
</reference>
<organism evidence="7 8">
    <name type="scientific">Bosea vestrisii</name>
    <dbReference type="NCBI Taxonomy" id="151416"/>
    <lineage>
        <taxon>Bacteria</taxon>
        <taxon>Pseudomonadati</taxon>
        <taxon>Pseudomonadota</taxon>
        <taxon>Alphaproteobacteria</taxon>
        <taxon>Hyphomicrobiales</taxon>
        <taxon>Boseaceae</taxon>
        <taxon>Bosea</taxon>
    </lineage>
</organism>
<evidence type="ECO:0000313" key="8">
    <source>
        <dbReference type="Proteomes" id="UP001596104"/>
    </source>
</evidence>
<dbReference type="PIRSF" id="PIRSF006324">
    <property type="entry name" value="LeuE"/>
    <property type="match status" value="1"/>
</dbReference>
<dbReference type="PANTHER" id="PTHR30086:SF20">
    <property type="entry name" value="ARGININE EXPORTER PROTEIN ARGO-RELATED"/>
    <property type="match status" value="1"/>
</dbReference>
<evidence type="ECO:0000256" key="3">
    <source>
        <dbReference type="ARBA" id="ARBA00022692"/>
    </source>
</evidence>
<feature type="transmembrane region" description="Helical" evidence="6">
    <location>
        <begin position="154"/>
        <end position="179"/>
    </location>
</feature>
<name>A0ABW0HHN7_9HYPH</name>
<feature type="transmembrane region" description="Helical" evidence="6">
    <location>
        <begin position="74"/>
        <end position="91"/>
    </location>
</feature>
<feature type="transmembrane region" description="Helical" evidence="6">
    <location>
        <begin position="191"/>
        <end position="209"/>
    </location>
</feature>
<keyword evidence="3 6" id="KW-0812">Transmembrane</keyword>
<feature type="transmembrane region" description="Helical" evidence="6">
    <location>
        <begin position="42"/>
        <end position="67"/>
    </location>
</feature>
<comment type="caution">
    <text evidence="7">The sequence shown here is derived from an EMBL/GenBank/DDBJ whole genome shotgun (WGS) entry which is preliminary data.</text>
</comment>
<dbReference type="Pfam" id="PF01810">
    <property type="entry name" value="LysE"/>
    <property type="match status" value="1"/>
</dbReference>
<evidence type="ECO:0000256" key="6">
    <source>
        <dbReference type="SAM" id="Phobius"/>
    </source>
</evidence>